<dbReference type="PANTHER" id="PTHR24148">
    <property type="entry name" value="ANKYRIN REPEAT DOMAIN-CONTAINING PROTEIN 39 HOMOLOG-RELATED"/>
    <property type="match status" value="1"/>
</dbReference>
<comment type="caution">
    <text evidence="2">The sequence shown here is derived from an EMBL/GenBank/DDBJ whole genome shotgun (WGS) entry which is preliminary data.</text>
</comment>
<dbReference type="InterPro" id="IPR052895">
    <property type="entry name" value="HetReg/Transcr_Mod"/>
</dbReference>
<keyword evidence="3" id="KW-1185">Reference proteome</keyword>
<dbReference type="OrthoDB" id="5386682at2759"/>
<evidence type="ECO:0000313" key="2">
    <source>
        <dbReference type="EMBL" id="KAF2732509.1"/>
    </source>
</evidence>
<evidence type="ECO:0000259" key="1">
    <source>
        <dbReference type="Pfam" id="PF06985"/>
    </source>
</evidence>
<dbReference type="InterPro" id="IPR010730">
    <property type="entry name" value="HET"/>
</dbReference>
<name>A0A9P4UZJ3_9PLEO</name>
<dbReference type="PANTHER" id="PTHR24148:SF79">
    <property type="entry name" value="HETEROKARYON INCOMPATIBILITY DOMAIN-CONTAINING PROTEIN"/>
    <property type="match status" value="1"/>
</dbReference>
<accession>A0A9P4UZJ3</accession>
<proteinExistence type="predicted"/>
<dbReference type="EMBL" id="ML996176">
    <property type="protein sequence ID" value="KAF2732509.1"/>
    <property type="molecule type" value="Genomic_DNA"/>
</dbReference>
<sequence>MSQYPHLHRTLWIDALCINQDDIVERGHQVRLMREIYSKAQKVSVWLGDEKHMQDTFIELRKHQGPWDQGANRIFSAVWVERIWVIQEVALVQKVVFVAGEENIK</sequence>
<feature type="domain" description="Heterokaryon incompatibility" evidence="1">
    <location>
        <begin position="8"/>
        <end position="88"/>
    </location>
</feature>
<dbReference type="Pfam" id="PF06985">
    <property type="entry name" value="HET"/>
    <property type="match status" value="1"/>
</dbReference>
<protein>
    <submittedName>
        <fullName evidence="2">HET-domain-containing protein</fullName>
    </submittedName>
</protein>
<gene>
    <name evidence="2" type="ORF">EJ04DRAFT_513868</name>
</gene>
<dbReference type="AlphaFoldDB" id="A0A9P4UZJ3"/>
<organism evidence="2 3">
    <name type="scientific">Polyplosphaeria fusca</name>
    <dbReference type="NCBI Taxonomy" id="682080"/>
    <lineage>
        <taxon>Eukaryota</taxon>
        <taxon>Fungi</taxon>
        <taxon>Dikarya</taxon>
        <taxon>Ascomycota</taxon>
        <taxon>Pezizomycotina</taxon>
        <taxon>Dothideomycetes</taxon>
        <taxon>Pleosporomycetidae</taxon>
        <taxon>Pleosporales</taxon>
        <taxon>Tetraplosphaeriaceae</taxon>
        <taxon>Polyplosphaeria</taxon>
    </lineage>
</organism>
<evidence type="ECO:0000313" key="3">
    <source>
        <dbReference type="Proteomes" id="UP000799444"/>
    </source>
</evidence>
<dbReference type="Proteomes" id="UP000799444">
    <property type="component" value="Unassembled WGS sequence"/>
</dbReference>
<reference evidence="2" key="1">
    <citation type="journal article" date="2020" name="Stud. Mycol.">
        <title>101 Dothideomycetes genomes: a test case for predicting lifestyles and emergence of pathogens.</title>
        <authorList>
            <person name="Haridas S."/>
            <person name="Albert R."/>
            <person name="Binder M."/>
            <person name="Bloem J."/>
            <person name="Labutti K."/>
            <person name="Salamov A."/>
            <person name="Andreopoulos B."/>
            <person name="Baker S."/>
            <person name="Barry K."/>
            <person name="Bills G."/>
            <person name="Bluhm B."/>
            <person name="Cannon C."/>
            <person name="Castanera R."/>
            <person name="Culley D."/>
            <person name="Daum C."/>
            <person name="Ezra D."/>
            <person name="Gonzalez J."/>
            <person name="Henrissat B."/>
            <person name="Kuo A."/>
            <person name="Liang C."/>
            <person name="Lipzen A."/>
            <person name="Lutzoni F."/>
            <person name="Magnuson J."/>
            <person name="Mondo S."/>
            <person name="Nolan M."/>
            <person name="Ohm R."/>
            <person name="Pangilinan J."/>
            <person name="Park H.-J."/>
            <person name="Ramirez L."/>
            <person name="Alfaro M."/>
            <person name="Sun H."/>
            <person name="Tritt A."/>
            <person name="Yoshinaga Y."/>
            <person name="Zwiers L.-H."/>
            <person name="Turgeon B."/>
            <person name="Goodwin S."/>
            <person name="Spatafora J."/>
            <person name="Crous P."/>
            <person name="Grigoriev I."/>
        </authorList>
    </citation>
    <scope>NUCLEOTIDE SEQUENCE</scope>
    <source>
        <strain evidence="2">CBS 125425</strain>
    </source>
</reference>